<dbReference type="FunFam" id="3.30.110.60:FF:000002">
    <property type="entry name" value="CRS2-associated factor 1, chloroplastic"/>
    <property type="match status" value="2"/>
</dbReference>
<keyword evidence="8" id="KW-0508">mRNA splicing</keyword>
<feature type="region of interest" description="Disordered" evidence="12">
    <location>
        <begin position="75"/>
        <end position="103"/>
    </location>
</feature>
<dbReference type="PROSITE" id="PS51295">
    <property type="entry name" value="CRM"/>
    <property type="match status" value="3"/>
</dbReference>
<feature type="compositionally biased region" description="Basic and acidic residues" evidence="12">
    <location>
        <begin position="346"/>
        <end position="359"/>
    </location>
</feature>
<dbReference type="FunFam" id="3.30.110.60:FF:000003">
    <property type="entry name" value="CRM-domain containing factor CFM3B, chloroplastic"/>
    <property type="match status" value="1"/>
</dbReference>
<evidence type="ECO:0000256" key="7">
    <source>
        <dbReference type="ARBA" id="ARBA00022946"/>
    </source>
</evidence>
<dbReference type="Pfam" id="PF01985">
    <property type="entry name" value="CRS1_YhbY"/>
    <property type="match status" value="3"/>
</dbReference>
<dbReference type="InterPro" id="IPR001890">
    <property type="entry name" value="RNA-binding_CRM"/>
</dbReference>
<keyword evidence="4" id="KW-0507">mRNA processing</keyword>
<dbReference type="STRING" id="180498.A0A067KZA8"/>
<keyword evidence="2" id="KW-0150">Chloroplast</keyword>
<dbReference type="GO" id="GO:0000373">
    <property type="term" value="P:Group II intron splicing"/>
    <property type="evidence" value="ECO:0007669"/>
    <property type="project" value="UniProtKB-ARBA"/>
</dbReference>
<dbReference type="PANTHER" id="PTHR31846">
    <property type="entry name" value="CRS1 / YHBY (CRM) DOMAIN-CONTAINING PROTEIN"/>
    <property type="match status" value="1"/>
</dbReference>
<accession>A0A067KZA8</accession>
<evidence type="ECO:0000256" key="5">
    <source>
        <dbReference type="ARBA" id="ARBA00022737"/>
    </source>
</evidence>
<feature type="region of interest" description="Disordered" evidence="12">
    <location>
        <begin position="331"/>
        <end position="359"/>
    </location>
</feature>
<dbReference type="GO" id="GO:0003729">
    <property type="term" value="F:mRNA binding"/>
    <property type="evidence" value="ECO:0007669"/>
    <property type="project" value="InterPro"/>
</dbReference>
<evidence type="ECO:0000256" key="1">
    <source>
        <dbReference type="ARBA" id="ARBA00004229"/>
    </source>
</evidence>
<feature type="compositionally biased region" description="Polar residues" evidence="12">
    <location>
        <begin position="94"/>
        <end position="103"/>
    </location>
</feature>
<gene>
    <name evidence="14" type="ORF">JCGZ_02276</name>
</gene>
<dbReference type="AlphaFoldDB" id="A0A067KZA8"/>
<evidence type="ECO:0000313" key="15">
    <source>
        <dbReference type="Proteomes" id="UP000027138"/>
    </source>
</evidence>
<feature type="domain" description="CRM" evidence="13">
    <location>
        <begin position="206"/>
        <end position="302"/>
    </location>
</feature>
<dbReference type="Gene3D" id="3.30.110.60">
    <property type="entry name" value="YhbY-like"/>
    <property type="match status" value="3"/>
</dbReference>
<keyword evidence="9" id="KW-0687">Ribonucleoprotein</keyword>
<keyword evidence="3" id="KW-0934">Plastid</keyword>
<keyword evidence="7" id="KW-0809">Transit peptide</keyword>
<evidence type="ECO:0000256" key="12">
    <source>
        <dbReference type="SAM" id="MobiDB-lite"/>
    </source>
</evidence>
<feature type="region of interest" description="Disordered" evidence="12">
    <location>
        <begin position="808"/>
        <end position="882"/>
    </location>
</feature>
<keyword evidence="5" id="KW-0677">Repeat</keyword>
<protein>
    <recommendedName>
        <fullName evidence="13">CRM domain-containing protein</fullName>
    </recommendedName>
</protein>
<feature type="compositionally biased region" description="Acidic residues" evidence="12">
    <location>
        <begin position="812"/>
        <end position="823"/>
    </location>
</feature>
<keyword evidence="11" id="KW-0175">Coiled coil</keyword>
<dbReference type="EMBL" id="KK914334">
    <property type="protein sequence ID" value="KDP40278.1"/>
    <property type="molecule type" value="Genomic_DNA"/>
</dbReference>
<feature type="compositionally biased region" description="Polar residues" evidence="12">
    <location>
        <begin position="331"/>
        <end position="344"/>
    </location>
</feature>
<dbReference type="InterPro" id="IPR045278">
    <property type="entry name" value="CRS1/CFM2/CFM3"/>
</dbReference>
<evidence type="ECO:0000256" key="4">
    <source>
        <dbReference type="ARBA" id="ARBA00022664"/>
    </source>
</evidence>
<evidence type="ECO:0000256" key="3">
    <source>
        <dbReference type="ARBA" id="ARBA00022640"/>
    </source>
</evidence>
<dbReference type="SUPFAM" id="SSF75471">
    <property type="entry name" value="YhbY-like"/>
    <property type="match status" value="3"/>
</dbReference>
<evidence type="ECO:0000259" key="13">
    <source>
        <dbReference type="PROSITE" id="PS51295"/>
    </source>
</evidence>
<keyword evidence="6 10" id="KW-0694">RNA-binding</keyword>
<dbReference type="SMART" id="SM01103">
    <property type="entry name" value="CRS1_YhbY"/>
    <property type="match status" value="3"/>
</dbReference>
<feature type="domain" description="CRM" evidence="13">
    <location>
        <begin position="627"/>
        <end position="727"/>
    </location>
</feature>
<dbReference type="InterPro" id="IPR035920">
    <property type="entry name" value="YhbY-like_sf"/>
</dbReference>
<evidence type="ECO:0000256" key="11">
    <source>
        <dbReference type="SAM" id="Coils"/>
    </source>
</evidence>
<evidence type="ECO:0000313" key="14">
    <source>
        <dbReference type="EMBL" id="KDP40278.1"/>
    </source>
</evidence>
<dbReference type="OrthoDB" id="551352at2759"/>
<dbReference type="KEGG" id="jcu:105632089"/>
<feature type="coiled-coil region" evidence="11">
    <location>
        <begin position="747"/>
        <end position="774"/>
    </location>
</feature>
<comment type="subcellular location">
    <subcellularLocation>
        <location evidence="1">Plastid</location>
        <location evidence="1">Chloroplast</location>
    </subcellularLocation>
</comment>
<feature type="domain" description="CRM" evidence="13">
    <location>
        <begin position="414"/>
        <end position="511"/>
    </location>
</feature>
<evidence type="ECO:0000256" key="6">
    <source>
        <dbReference type="ARBA" id="ARBA00022884"/>
    </source>
</evidence>
<feature type="compositionally biased region" description="Polar residues" evidence="12">
    <location>
        <begin position="873"/>
        <end position="882"/>
    </location>
</feature>
<name>A0A067KZA8_JATCU</name>
<sequence length="939" mass="107070">MALAPTRQLHFDSFQSSFSTFYGTPLRFLRCNSSIPLKAQTFYANNENPPRKSIPVSQQKLVNLSLSTSSWFSKWKKPNKENRPKPPQPVLNYRISNNNDSGGSTMERIVEKLKEHGYIDGDANGKKQKTPERAEKGSVEDIFYAEEGILPNSRGGFSKESPLGVEDVFKSNEDVRFPWEKPKKEQNDNGKQWTAQSKSRTALAELTLPLSELKRLRNLTYQIKSRVRVKGAGVTQEVVDTIHEKWKTSEIVRVKVEGAPALNMRRMHEILERKTGGLVIWRSGTSVSLYRGVSYEVPSVKLSKRSLKRNEMLTDSLSATTAKIIRFPSKTSNNELDVHQSNSHATAKDKEEKETERPEQVEYEDEVNKLLEGLGPRCTDWGGMDPLPVDADRLPGFVPGYKPPFRILPYGVRRTLGRKDAMNLQRLARVIPPHFVLGRSRQLQGLAAAMIKLWEKSSIAKIALKHGVQLTTSERMAEDIKKLTGGTLLSRNKDFLVFYRGKDFLSPDVAEALVERERLAKSLQDEEEQARLRAAALVVQSAETMEQSGTAGTLEETLDANARWGKNLDNKHSEKIMREAEIARRAKLVRKLESKLAFAERRLIRAERTLSKVEESLKPAERQVDPESITEEERFMFRKLGLRMKAFLLLGRRGVFDGTVENMHLHWKYRELVKIILKAKNFEQVKKIALALEAESGGILVSVDKVSKGYAIIVYRGKDYQRPSTLRPGNLLTKRKALARSIEMQRREALLNHISALEKKVNKIRSEIEQMESKGDEEMYDRLDAAYPTDDDDTEEGGDEAYIEAHNIDNDSNYDDDDDDETDNIVHNVHPETSFPYYVQNQESETETESYDQFPETFKGKTDGEEDDGESENVVQNSHTSFQYDVQNQVSKNQFENDRHEAVLESLEGETDDFEVQNPLSNFPIEVSEEEVEFHREHA</sequence>
<reference evidence="14 15" key="1">
    <citation type="journal article" date="2014" name="PLoS ONE">
        <title>Global Analysis of Gene Expression Profiles in Physic Nut (Jatropha curcas L.) Seedlings Exposed to Salt Stress.</title>
        <authorList>
            <person name="Zhang L."/>
            <person name="Zhang C."/>
            <person name="Wu P."/>
            <person name="Chen Y."/>
            <person name="Li M."/>
            <person name="Jiang H."/>
            <person name="Wu G."/>
        </authorList>
    </citation>
    <scope>NUCLEOTIDE SEQUENCE [LARGE SCALE GENOMIC DNA]</scope>
    <source>
        <strain evidence="15">cv. GZQX0401</strain>
        <tissue evidence="14">Young leaves</tissue>
    </source>
</reference>
<dbReference type="GO" id="GO:1990904">
    <property type="term" value="C:ribonucleoprotein complex"/>
    <property type="evidence" value="ECO:0007669"/>
    <property type="project" value="UniProtKB-KW"/>
</dbReference>
<keyword evidence="15" id="KW-1185">Reference proteome</keyword>
<dbReference type="PANTHER" id="PTHR31846:SF19">
    <property type="entry name" value="CRM-DOMAIN CONTAINING FACTOR CFM3A, CHLOROPLASTIC_MITOCHONDRIAL"/>
    <property type="match status" value="1"/>
</dbReference>
<evidence type="ECO:0000256" key="9">
    <source>
        <dbReference type="ARBA" id="ARBA00023274"/>
    </source>
</evidence>
<dbReference type="GO" id="GO:0006397">
    <property type="term" value="P:mRNA processing"/>
    <property type="evidence" value="ECO:0007669"/>
    <property type="project" value="UniProtKB-KW"/>
</dbReference>
<evidence type="ECO:0000256" key="8">
    <source>
        <dbReference type="ARBA" id="ARBA00023187"/>
    </source>
</evidence>
<evidence type="ECO:0000256" key="2">
    <source>
        <dbReference type="ARBA" id="ARBA00022528"/>
    </source>
</evidence>
<dbReference type="GO" id="GO:0009507">
    <property type="term" value="C:chloroplast"/>
    <property type="evidence" value="ECO:0007669"/>
    <property type="project" value="UniProtKB-SubCell"/>
</dbReference>
<dbReference type="Proteomes" id="UP000027138">
    <property type="component" value="Unassembled WGS sequence"/>
</dbReference>
<proteinExistence type="predicted"/>
<feature type="coiled-coil region" evidence="11">
    <location>
        <begin position="589"/>
        <end position="623"/>
    </location>
</feature>
<evidence type="ECO:0000256" key="10">
    <source>
        <dbReference type="PROSITE-ProRule" id="PRU00626"/>
    </source>
</evidence>
<organism evidence="14 15">
    <name type="scientific">Jatropha curcas</name>
    <name type="common">Barbados nut</name>
    <dbReference type="NCBI Taxonomy" id="180498"/>
    <lineage>
        <taxon>Eukaryota</taxon>
        <taxon>Viridiplantae</taxon>
        <taxon>Streptophyta</taxon>
        <taxon>Embryophyta</taxon>
        <taxon>Tracheophyta</taxon>
        <taxon>Spermatophyta</taxon>
        <taxon>Magnoliopsida</taxon>
        <taxon>eudicotyledons</taxon>
        <taxon>Gunneridae</taxon>
        <taxon>Pentapetalae</taxon>
        <taxon>rosids</taxon>
        <taxon>fabids</taxon>
        <taxon>Malpighiales</taxon>
        <taxon>Euphorbiaceae</taxon>
        <taxon>Crotonoideae</taxon>
        <taxon>Jatropheae</taxon>
        <taxon>Jatropha</taxon>
    </lineage>
</organism>